<feature type="region of interest" description="Disordered" evidence="4">
    <location>
        <begin position="221"/>
        <end position="241"/>
    </location>
</feature>
<dbReference type="InterPro" id="IPR051965">
    <property type="entry name" value="ChromReg_NeuronalGeneExpr"/>
</dbReference>
<dbReference type="GO" id="GO:0010468">
    <property type="term" value="P:regulation of gene expression"/>
    <property type="evidence" value="ECO:0007669"/>
    <property type="project" value="TreeGrafter"/>
</dbReference>
<organism evidence="6 7">
    <name type="scientific">Neolecta irregularis (strain DAH-3)</name>
    <dbReference type="NCBI Taxonomy" id="1198029"/>
    <lineage>
        <taxon>Eukaryota</taxon>
        <taxon>Fungi</taxon>
        <taxon>Dikarya</taxon>
        <taxon>Ascomycota</taxon>
        <taxon>Taphrinomycotina</taxon>
        <taxon>Neolectales</taxon>
        <taxon>Neolectaceae</taxon>
        <taxon>Neolecta</taxon>
    </lineage>
</organism>
<feature type="domain" description="HMG box" evidence="5">
    <location>
        <begin position="120"/>
        <end position="186"/>
    </location>
</feature>
<evidence type="ECO:0000256" key="1">
    <source>
        <dbReference type="ARBA" id="ARBA00023125"/>
    </source>
</evidence>
<proteinExistence type="predicted"/>
<dbReference type="PANTHER" id="PTHR46040">
    <property type="entry name" value="HIGH MOBILITY GROUP PROTEIN 2"/>
    <property type="match status" value="1"/>
</dbReference>
<dbReference type="InterPro" id="IPR009071">
    <property type="entry name" value="HMG_box_dom"/>
</dbReference>
<evidence type="ECO:0000313" key="7">
    <source>
        <dbReference type="Proteomes" id="UP000186594"/>
    </source>
</evidence>
<dbReference type="Proteomes" id="UP000186594">
    <property type="component" value="Unassembled WGS sequence"/>
</dbReference>
<evidence type="ECO:0000256" key="4">
    <source>
        <dbReference type="SAM" id="MobiDB-lite"/>
    </source>
</evidence>
<dbReference type="GO" id="GO:0003677">
    <property type="term" value="F:DNA binding"/>
    <property type="evidence" value="ECO:0007669"/>
    <property type="project" value="UniProtKB-UniRule"/>
</dbReference>
<dbReference type="CDD" id="cd09487">
    <property type="entry name" value="SAM_superfamily"/>
    <property type="match status" value="1"/>
</dbReference>
<sequence length="340" mass="38325">MSICEIFKPLGLESYSQIFCDEGFETWESLLDITEDDLEALGVKRGHRRRLQREIATCRGVPKDTPLNITLSPHDEDAESTWSSSVHSQTSLDDKILPPVMELPSKRKYRHHPKPDINAPMKPLSAYVSFANLVREELKAQNISFTEMAKIVGNQWKSLPLDIRDAKDSEAAIQKEVYLNSLKAYRKTKQYQLYKAYLAEFKSKYGRDGTDSLRKCSKNADLTSVPYPPTQDTPQIPVDKPPRLILGHCEPSRPTTSSKCGSGYETQIILPPIRGLERYSFGTEWGMFSPPLRSSFADCVIGTDTSASYSNDMTPINEEKSQYSFLLPAIKGSPGLRHIL</sequence>
<dbReference type="InterPro" id="IPR036910">
    <property type="entry name" value="HMG_box_dom_sf"/>
</dbReference>
<keyword evidence="2 3" id="KW-0539">Nucleus</keyword>
<evidence type="ECO:0000256" key="2">
    <source>
        <dbReference type="ARBA" id="ARBA00023242"/>
    </source>
</evidence>
<dbReference type="InterPro" id="IPR013761">
    <property type="entry name" value="SAM/pointed_sf"/>
</dbReference>
<dbReference type="Pfam" id="PF00505">
    <property type="entry name" value="HMG_box"/>
    <property type="match status" value="1"/>
</dbReference>
<evidence type="ECO:0000313" key="6">
    <source>
        <dbReference type="EMBL" id="OLL25257.1"/>
    </source>
</evidence>
<evidence type="ECO:0000259" key="5">
    <source>
        <dbReference type="PROSITE" id="PS50118"/>
    </source>
</evidence>
<dbReference type="PROSITE" id="PS50118">
    <property type="entry name" value="HMG_BOX_2"/>
    <property type="match status" value="1"/>
</dbReference>
<dbReference type="AlphaFoldDB" id="A0A1U7LRH2"/>
<dbReference type="EMBL" id="LXFE01000464">
    <property type="protein sequence ID" value="OLL25257.1"/>
    <property type="molecule type" value="Genomic_DNA"/>
</dbReference>
<reference evidence="6 7" key="1">
    <citation type="submission" date="2016-04" db="EMBL/GenBank/DDBJ databases">
        <title>Evolutionary innovation and constraint leading to complex multicellularity in the Ascomycota.</title>
        <authorList>
            <person name="Cisse O."/>
            <person name="Nguyen A."/>
            <person name="Hewitt D.A."/>
            <person name="Jedd G."/>
            <person name="Stajich J.E."/>
        </authorList>
    </citation>
    <scope>NUCLEOTIDE SEQUENCE [LARGE SCALE GENOMIC DNA]</scope>
    <source>
        <strain evidence="6 7">DAH-3</strain>
    </source>
</reference>
<dbReference type="GO" id="GO:0005634">
    <property type="term" value="C:nucleus"/>
    <property type="evidence" value="ECO:0007669"/>
    <property type="project" value="UniProtKB-UniRule"/>
</dbReference>
<dbReference type="Gene3D" id="1.10.150.50">
    <property type="entry name" value="Transcription Factor, Ets-1"/>
    <property type="match status" value="1"/>
</dbReference>
<dbReference type="SUPFAM" id="SSF47769">
    <property type="entry name" value="SAM/Pointed domain"/>
    <property type="match status" value="1"/>
</dbReference>
<comment type="caution">
    <text evidence="6">The sequence shown here is derived from an EMBL/GenBank/DDBJ whole genome shotgun (WGS) entry which is preliminary data.</text>
</comment>
<feature type="DNA-binding region" description="HMG box" evidence="3">
    <location>
        <begin position="120"/>
        <end position="186"/>
    </location>
</feature>
<dbReference type="Gene3D" id="1.10.30.10">
    <property type="entry name" value="High mobility group box domain"/>
    <property type="match status" value="1"/>
</dbReference>
<dbReference type="PANTHER" id="PTHR46040:SF3">
    <property type="entry name" value="HIGH MOBILITY GROUP PROTEIN 2"/>
    <property type="match status" value="1"/>
</dbReference>
<dbReference type="SUPFAM" id="SSF47095">
    <property type="entry name" value="HMG-box"/>
    <property type="match status" value="1"/>
</dbReference>
<name>A0A1U7LRH2_NEOID</name>
<gene>
    <name evidence="6" type="ORF">NEOLI_000833</name>
</gene>
<dbReference type="Pfam" id="PF00536">
    <property type="entry name" value="SAM_1"/>
    <property type="match status" value="1"/>
</dbReference>
<dbReference type="OrthoDB" id="1919336at2759"/>
<dbReference type="InterPro" id="IPR001660">
    <property type="entry name" value="SAM"/>
</dbReference>
<keyword evidence="1 3" id="KW-0238">DNA-binding</keyword>
<accession>A0A1U7LRH2</accession>
<protein>
    <submittedName>
        <fullName evidence="6">High mobility group protein 20A</fullName>
    </submittedName>
</protein>
<dbReference type="STRING" id="1198029.A0A1U7LRH2"/>
<dbReference type="SMART" id="SM00398">
    <property type="entry name" value="HMG"/>
    <property type="match status" value="1"/>
</dbReference>
<feature type="region of interest" description="Disordered" evidence="4">
    <location>
        <begin position="66"/>
        <end position="85"/>
    </location>
</feature>
<keyword evidence="7" id="KW-1185">Reference proteome</keyword>
<evidence type="ECO:0000256" key="3">
    <source>
        <dbReference type="PROSITE-ProRule" id="PRU00267"/>
    </source>
</evidence>